<dbReference type="PROSITE" id="PS50928">
    <property type="entry name" value="ABC_TM1"/>
    <property type="match status" value="1"/>
</dbReference>
<dbReference type="Pfam" id="PF00528">
    <property type="entry name" value="BPD_transp_1"/>
    <property type="match status" value="1"/>
</dbReference>
<evidence type="ECO:0000259" key="8">
    <source>
        <dbReference type="PROSITE" id="PS50928"/>
    </source>
</evidence>
<evidence type="ECO:0000256" key="2">
    <source>
        <dbReference type="ARBA" id="ARBA00022448"/>
    </source>
</evidence>
<dbReference type="PANTHER" id="PTHR30151">
    <property type="entry name" value="ALKANE SULFONATE ABC TRANSPORTER-RELATED, MEMBRANE SUBUNIT"/>
    <property type="match status" value="1"/>
</dbReference>
<dbReference type="GO" id="GO:0055085">
    <property type="term" value="P:transmembrane transport"/>
    <property type="evidence" value="ECO:0007669"/>
    <property type="project" value="InterPro"/>
</dbReference>
<dbReference type="Gene3D" id="1.10.3720.10">
    <property type="entry name" value="MetI-like"/>
    <property type="match status" value="1"/>
</dbReference>
<evidence type="ECO:0000313" key="9">
    <source>
        <dbReference type="EMBL" id="MBB3050309.1"/>
    </source>
</evidence>
<keyword evidence="4 7" id="KW-0812">Transmembrane</keyword>
<evidence type="ECO:0000256" key="4">
    <source>
        <dbReference type="ARBA" id="ARBA00022692"/>
    </source>
</evidence>
<organism evidence="9 10">
    <name type="scientific">Prauserella isguenensis</name>
    <dbReference type="NCBI Taxonomy" id="1470180"/>
    <lineage>
        <taxon>Bacteria</taxon>
        <taxon>Bacillati</taxon>
        <taxon>Actinomycetota</taxon>
        <taxon>Actinomycetes</taxon>
        <taxon>Pseudonocardiales</taxon>
        <taxon>Pseudonocardiaceae</taxon>
        <taxon>Prauserella</taxon>
    </lineage>
</organism>
<dbReference type="InterPro" id="IPR035906">
    <property type="entry name" value="MetI-like_sf"/>
</dbReference>
<dbReference type="SUPFAM" id="SSF161098">
    <property type="entry name" value="MetI-like"/>
    <property type="match status" value="1"/>
</dbReference>
<feature type="transmembrane region" description="Helical" evidence="7">
    <location>
        <begin position="121"/>
        <end position="140"/>
    </location>
</feature>
<evidence type="ECO:0000313" key="10">
    <source>
        <dbReference type="Proteomes" id="UP000550714"/>
    </source>
</evidence>
<keyword evidence="2 7" id="KW-0813">Transport</keyword>
<reference evidence="9 10" key="1">
    <citation type="submission" date="2020-08" db="EMBL/GenBank/DDBJ databases">
        <title>Genomic Encyclopedia of Type Strains, Phase III (KMG-III): the genomes of soil and plant-associated and newly described type strains.</title>
        <authorList>
            <person name="Whitman W."/>
        </authorList>
    </citation>
    <scope>NUCLEOTIDE SEQUENCE [LARGE SCALE GENOMIC DNA]</scope>
    <source>
        <strain evidence="9 10">CECT 8577</strain>
    </source>
</reference>
<feature type="transmembrane region" description="Helical" evidence="7">
    <location>
        <begin position="184"/>
        <end position="207"/>
    </location>
</feature>
<proteinExistence type="inferred from homology"/>
<dbReference type="AlphaFoldDB" id="A0A839S0G8"/>
<name>A0A839S0G8_9PSEU</name>
<gene>
    <name evidence="9" type="ORF">FHS23_001304</name>
</gene>
<keyword evidence="10" id="KW-1185">Reference proteome</keyword>
<feature type="domain" description="ABC transmembrane type-1" evidence="8">
    <location>
        <begin position="55"/>
        <end position="237"/>
    </location>
</feature>
<dbReference type="InterPro" id="IPR000515">
    <property type="entry name" value="MetI-like"/>
</dbReference>
<feature type="transmembrane region" description="Helical" evidence="7">
    <location>
        <begin position="92"/>
        <end position="115"/>
    </location>
</feature>
<dbReference type="RefSeq" id="WP_183649293.1">
    <property type="nucleotide sequence ID" value="NZ_JACHWU010000001.1"/>
</dbReference>
<evidence type="ECO:0000256" key="7">
    <source>
        <dbReference type="RuleBase" id="RU363032"/>
    </source>
</evidence>
<comment type="similarity">
    <text evidence="7">Belongs to the binding-protein-dependent transport system permease family.</text>
</comment>
<feature type="transmembrane region" description="Helical" evidence="7">
    <location>
        <begin position="219"/>
        <end position="238"/>
    </location>
</feature>
<evidence type="ECO:0000256" key="5">
    <source>
        <dbReference type="ARBA" id="ARBA00022989"/>
    </source>
</evidence>
<comment type="subcellular location">
    <subcellularLocation>
        <location evidence="1 7">Cell membrane</location>
        <topology evidence="1 7">Multi-pass membrane protein</topology>
    </subcellularLocation>
</comment>
<evidence type="ECO:0000256" key="1">
    <source>
        <dbReference type="ARBA" id="ARBA00004651"/>
    </source>
</evidence>
<evidence type="ECO:0000256" key="3">
    <source>
        <dbReference type="ARBA" id="ARBA00022475"/>
    </source>
</evidence>
<evidence type="ECO:0000256" key="6">
    <source>
        <dbReference type="ARBA" id="ARBA00023136"/>
    </source>
</evidence>
<dbReference type="Proteomes" id="UP000550714">
    <property type="component" value="Unassembled WGS sequence"/>
</dbReference>
<protein>
    <submittedName>
        <fullName evidence="9">NitT/TauT family transport system permease protein</fullName>
    </submittedName>
</protein>
<dbReference type="CDD" id="cd06261">
    <property type="entry name" value="TM_PBP2"/>
    <property type="match status" value="1"/>
</dbReference>
<feature type="transmembrane region" description="Helical" evidence="7">
    <location>
        <begin position="51"/>
        <end position="80"/>
    </location>
</feature>
<dbReference type="GO" id="GO:0005886">
    <property type="term" value="C:plasma membrane"/>
    <property type="evidence" value="ECO:0007669"/>
    <property type="project" value="UniProtKB-SubCell"/>
</dbReference>
<sequence>MRTFAKGLTGLLGFFLLWEIAVQAGVLPDYWVPPASEVATTFVTLLGQQEFLLAVIATLLAWLISLGVAIAVGVPAGLLLGSVPAVQSASRALIEFLRPIPAVALVPLVMVTIGSGPDAKITLAVYAAMWPILFNTIYAFGEIDPVLLDSARAAGANRRQSLTWVALPHAAPFIFTGVRVAASIALIAVISVEYIAASEIGLGRYILEGGMNNGHLDQVMAGTVLAGLAGWAINSALVGGGRKLFRWADTEERATR</sequence>
<dbReference type="EMBL" id="JACHWU010000001">
    <property type="protein sequence ID" value="MBB3050309.1"/>
    <property type="molecule type" value="Genomic_DNA"/>
</dbReference>
<keyword evidence="5 7" id="KW-1133">Transmembrane helix</keyword>
<keyword evidence="6 7" id="KW-0472">Membrane</keyword>
<comment type="caution">
    <text evidence="9">The sequence shown here is derived from an EMBL/GenBank/DDBJ whole genome shotgun (WGS) entry which is preliminary data.</text>
</comment>
<accession>A0A839S0G8</accession>
<dbReference type="PANTHER" id="PTHR30151:SF0">
    <property type="entry name" value="ABC TRANSPORTER PERMEASE PROTEIN MJ0413-RELATED"/>
    <property type="match status" value="1"/>
</dbReference>
<keyword evidence="3" id="KW-1003">Cell membrane</keyword>